<accession>B9GDK9</accession>
<dbReference type="EMBL" id="CM000149">
    <property type="protein sequence ID" value="EEE53366.1"/>
    <property type="molecule type" value="Genomic_DNA"/>
</dbReference>
<gene>
    <name evidence="1" type="ORF">OsJ_36404</name>
</gene>
<name>B9GDK9_ORYSJ</name>
<dbReference type="AlphaFoldDB" id="B9GDK9"/>
<proteinExistence type="predicted"/>
<reference evidence="1" key="1">
    <citation type="journal article" date="2005" name="PLoS Biol.">
        <title>The genomes of Oryza sativa: a history of duplications.</title>
        <authorList>
            <person name="Yu J."/>
            <person name="Wang J."/>
            <person name="Lin W."/>
            <person name="Li S."/>
            <person name="Li H."/>
            <person name="Zhou J."/>
            <person name="Ni P."/>
            <person name="Dong W."/>
            <person name="Hu S."/>
            <person name="Zeng C."/>
            <person name="Zhang J."/>
            <person name="Zhang Y."/>
            <person name="Li R."/>
            <person name="Xu Z."/>
            <person name="Li S."/>
            <person name="Li X."/>
            <person name="Zheng H."/>
            <person name="Cong L."/>
            <person name="Lin L."/>
            <person name="Yin J."/>
            <person name="Geng J."/>
            <person name="Li G."/>
            <person name="Shi J."/>
            <person name="Liu J."/>
            <person name="Lv H."/>
            <person name="Li J."/>
            <person name="Wang J."/>
            <person name="Deng Y."/>
            <person name="Ran L."/>
            <person name="Shi X."/>
            <person name="Wang X."/>
            <person name="Wu Q."/>
            <person name="Li C."/>
            <person name="Ren X."/>
            <person name="Wang J."/>
            <person name="Wang X."/>
            <person name="Li D."/>
            <person name="Liu D."/>
            <person name="Zhang X."/>
            <person name="Ji Z."/>
            <person name="Zhao W."/>
            <person name="Sun Y."/>
            <person name="Zhang Z."/>
            <person name="Bao J."/>
            <person name="Han Y."/>
            <person name="Dong L."/>
            <person name="Ji J."/>
            <person name="Chen P."/>
            <person name="Wu S."/>
            <person name="Liu J."/>
            <person name="Xiao Y."/>
            <person name="Bu D."/>
            <person name="Tan J."/>
            <person name="Yang L."/>
            <person name="Ye C."/>
            <person name="Zhang J."/>
            <person name="Xu J."/>
            <person name="Zhou Y."/>
            <person name="Yu Y."/>
            <person name="Zhang B."/>
            <person name="Zhuang S."/>
            <person name="Wei H."/>
            <person name="Liu B."/>
            <person name="Lei M."/>
            <person name="Yu H."/>
            <person name="Li Y."/>
            <person name="Xu H."/>
            <person name="Wei S."/>
            <person name="He X."/>
            <person name="Fang L."/>
            <person name="Zhang Z."/>
            <person name="Zhang Y."/>
            <person name="Huang X."/>
            <person name="Su Z."/>
            <person name="Tong W."/>
            <person name="Li J."/>
            <person name="Tong Z."/>
            <person name="Li S."/>
            <person name="Ye J."/>
            <person name="Wang L."/>
            <person name="Fang L."/>
            <person name="Lei T."/>
            <person name="Chen C."/>
            <person name="Chen H."/>
            <person name="Xu Z."/>
            <person name="Li H."/>
            <person name="Huang H."/>
            <person name="Zhang F."/>
            <person name="Xu H."/>
            <person name="Li N."/>
            <person name="Zhao C."/>
            <person name="Li S."/>
            <person name="Dong L."/>
            <person name="Huang Y."/>
            <person name="Li L."/>
            <person name="Xi Y."/>
            <person name="Qi Q."/>
            <person name="Li W."/>
            <person name="Zhang B."/>
            <person name="Hu W."/>
            <person name="Zhang Y."/>
            <person name="Tian X."/>
            <person name="Jiao Y."/>
            <person name="Liang X."/>
            <person name="Jin J."/>
            <person name="Gao L."/>
            <person name="Zheng W."/>
            <person name="Hao B."/>
            <person name="Liu S."/>
            <person name="Wang W."/>
            <person name="Yuan L."/>
            <person name="Cao M."/>
            <person name="McDermott J."/>
            <person name="Samudrala R."/>
            <person name="Wang J."/>
            <person name="Wong G.K."/>
            <person name="Yang H."/>
        </authorList>
    </citation>
    <scope>NUCLEOTIDE SEQUENCE [LARGE SCALE GENOMIC DNA]</scope>
</reference>
<dbReference type="Proteomes" id="UP000007752">
    <property type="component" value="Chromosome 12"/>
</dbReference>
<protein>
    <submittedName>
        <fullName evidence="1">Uncharacterized protein</fullName>
    </submittedName>
</protein>
<reference evidence="1" key="2">
    <citation type="submission" date="2008-12" db="EMBL/GenBank/DDBJ databases">
        <title>Improved gene annotation of the rice (Oryza sativa) genomes.</title>
        <authorList>
            <person name="Wang J."/>
            <person name="Li R."/>
            <person name="Fan W."/>
            <person name="Huang Q."/>
            <person name="Zhang J."/>
            <person name="Zhou Y."/>
            <person name="Hu Y."/>
            <person name="Zi S."/>
            <person name="Li J."/>
            <person name="Ni P."/>
            <person name="Zheng H."/>
            <person name="Zhang Y."/>
            <person name="Zhao M."/>
            <person name="Hao Q."/>
            <person name="McDermott J."/>
            <person name="Samudrala R."/>
            <person name="Kristiansen K."/>
            <person name="Wong G.K.-S."/>
        </authorList>
    </citation>
    <scope>NUCLEOTIDE SEQUENCE</scope>
</reference>
<sequence length="195" mass="21254">MVANVVATKLATMAADCGACRDAGPCQEPRRHEGGRGAPRQCSGCECRARDAFLHDAGDPRFALHLRSVPPRPDLDGWRLAALDSDGGGWTVVAGQGCSWRWRWRWRWWLTVAAVNAPAVNAVPVTPSSMMLATCVSRCTSDPRYPGRIWTAGVWRRWLATVVADGGGWTGVSVAVAVVVAMVADGGGWRRWWLW</sequence>
<organism evidence="1">
    <name type="scientific">Oryza sativa subsp. japonica</name>
    <name type="common">Rice</name>
    <dbReference type="NCBI Taxonomy" id="39947"/>
    <lineage>
        <taxon>Eukaryota</taxon>
        <taxon>Viridiplantae</taxon>
        <taxon>Streptophyta</taxon>
        <taxon>Embryophyta</taxon>
        <taxon>Tracheophyta</taxon>
        <taxon>Spermatophyta</taxon>
        <taxon>Magnoliopsida</taxon>
        <taxon>Liliopsida</taxon>
        <taxon>Poales</taxon>
        <taxon>Poaceae</taxon>
        <taxon>BOP clade</taxon>
        <taxon>Oryzoideae</taxon>
        <taxon>Oryzeae</taxon>
        <taxon>Oryzinae</taxon>
        <taxon>Oryza</taxon>
        <taxon>Oryza sativa</taxon>
    </lineage>
</organism>
<evidence type="ECO:0000313" key="1">
    <source>
        <dbReference type="EMBL" id="EEE53366.1"/>
    </source>
</evidence>